<evidence type="ECO:0000256" key="10">
    <source>
        <dbReference type="PIRSR" id="PIRSR601548-5"/>
    </source>
</evidence>
<evidence type="ECO:0000256" key="1">
    <source>
        <dbReference type="ARBA" id="ARBA00008139"/>
    </source>
</evidence>
<dbReference type="GO" id="GO:0005886">
    <property type="term" value="C:plasma membrane"/>
    <property type="evidence" value="ECO:0007669"/>
    <property type="project" value="TreeGrafter"/>
</dbReference>
<keyword evidence="18" id="KW-1185">Reference proteome</keyword>
<evidence type="ECO:0000256" key="7">
    <source>
        <dbReference type="PIRSR" id="PIRSR601548-2"/>
    </source>
</evidence>
<evidence type="ECO:0000256" key="9">
    <source>
        <dbReference type="PIRSR" id="PIRSR601548-4"/>
    </source>
</evidence>
<dbReference type="SUPFAM" id="SSF55486">
    <property type="entry name" value="Metalloproteases ('zincins'), catalytic domain"/>
    <property type="match status" value="2"/>
</dbReference>
<evidence type="ECO:0000256" key="13">
    <source>
        <dbReference type="PROSITE-ProRule" id="PRU01355"/>
    </source>
</evidence>
<feature type="binding site" evidence="7">
    <location>
        <position position="535"/>
    </location>
    <ligand>
        <name>chloride</name>
        <dbReference type="ChEBI" id="CHEBI:17996"/>
        <label>1</label>
    </ligand>
</feature>
<evidence type="ECO:0000313" key="18">
    <source>
        <dbReference type="Proteomes" id="UP000005408"/>
    </source>
</evidence>
<evidence type="ECO:0000256" key="2">
    <source>
        <dbReference type="ARBA" id="ARBA00022729"/>
    </source>
</evidence>
<dbReference type="GO" id="GO:0008237">
    <property type="term" value="F:metallopeptidase activity"/>
    <property type="evidence" value="ECO:0007669"/>
    <property type="project" value="UniProtKB-KW"/>
</dbReference>
<dbReference type="PRINTS" id="PR00791">
    <property type="entry name" value="PEPDIPTASEA"/>
</dbReference>
<feature type="glycosylation site" description="N-linked (GlcNAc...) (complex) asparagine" evidence="6">
    <location>
        <position position="89"/>
    </location>
</feature>
<dbReference type="EnsemblMetazoa" id="G34778.7">
    <property type="protein sequence ID" value="G34778.7:cds"/>
    <property type="gene ID" value="G34778"/>
</dbReference>
<accession>A0A8W8MKK0</accession>
<feature type="disulfide bond" evidence="9 13">
    <location>
        <begin position="332"/>
        <end position="350"/>
    </location>
</feature>
<evidence type="ECO:0000313" key="17">
    <source>
        <dbReference type="EnsemblMetazoa" id="G34778.7:cds"/>
    </source>
</evidence>
<feature type="glycosylation site" description="N-linked (GlcNAc...) asparagine" evidence="6">
    <location>
        <position position="52"/>
    </location>
</feature>
<dbReference type="FunFam" id="1.10.1370.30:FF:000005">
    <property type="entry name" value="Angiotensin-converting enzyme"/>
    <property type="match status" value="1"/>
</dbReference>
<feature type="disulfide bond" evidence="9">
    <location>
        <begin position="551"/>
        <end position="563"/>
    </location>
</feature>
<feature type="binding site" evidence="12">
    <location>
        <position position="363"/>
    </location>
    <ligand>
        <name>Zn(2+)</name>
        <dbReference type="ChEBI" id="CHEBI:29105"/>
        <label>2</label>
        <note>catalytic</note>
    </ligand>
</feature>
<feature type="chain" id="PRO_5036470362" description="Angiotensin-converting enzyme" evidence="16">
    <location>
        <begin position="17"/>
        <end position="667"/>
    </location>
</feature>
<evidence type="ECO:0000256" key="3">
    <source>
        <dbReference type="ARBA" id="ARBA00023157"/>
    </source>
</evidence>
<feature type="binding site" evidence="8">
    <location>
        <position position="367"/>
    </location>
    <ligand>
        <name>Zn(2+)</name>
        <dbReference type="ChEBI" id="CHEBI:29105"/>
        <label>1</label>
        <note>catalytic</note>
    </ligand>
</feature>
<keyword evidence="14" id="KW-0645">Protease</keyword>
<feature type="binding site" evidence="12">
    <location>
        <position position="424"/>
    </location>
    <ligand>
        <name>Zn(2+)</name>
        <dbReference type="ChEBI" id="CHEBI:29105"/>
        <label>2</label>
        <note>catalytic</note>
    </ligand>
</feature>
<evidence type="ECO:0000256" key="8">
    <source>
        <dbReference type="PIRSR" id="PIRSR601548-3"/>
    </source>
</evidence>
<feature type="binding site" evidence="8">
    <location>
        <position position="363"/>
    </location>
    <ligand>
        <name>Zn(2+)</name>
        <dbReference type="ChEBI" id="CHEBI:29105"/>
        <label>1</label>
        <note>catalytic</note>
    </ligand>
</feature>
<feature type="active site" description="Proton acceptor 1" evidence="5">
    <location>
        <position position="364"/>
    </location>
</feature>
<comment type="similarity">
    <text evidence="1 13 14">Belongs to the peptidase M2 family.</text>
</comment>
<dbReference type="PANTHER" id="PTHR10514:SF27">
    <property type="entry name" value="ANGIOTENSIN-CONVERTING ENZYME"/>
    <property type="match status" value="1"/>
</dbReference>
<dbReference type="Proteomes" id="UP000005408">
    <property type="component" value="Unassembled WGS sequence"/>
</dbReference>
<feature type="binding site" evidence="8">
    <location>
        <position position="424"/>
    </location>
    <ligand>
        <name>Zn(2+)</name>
        <dbReference type="ChEBI" id="CHEBI:29105"/>
        <label>1</label>
        <note>catalytic</note>
    </ligand>
</feature>
<keyword evidence="8 14" id="KW-0479">Metal-binding</keyword>
<dbReference type="CDD" id="cd06461">
    <property type="entry name" value="M2_ACE"/>
    <property type="match status" value="1"/>
</dbReference>
<reference evidence="17" key="1">
    <citation type="submission" date="2022-08" db="UniProtKB">
        <authorList>
            <consortium name="EnsemblMetazoa"/>
        </authorList>
    </citation>
    <scope>IDENTIFICATION</scope>
    <source>
        <strain evidence="17">05x7-T-G4-1.051#20</strain>
    </source>
</reference>
<keyword evidence="8 14" id="KW-0862">Zinc</keyword>
<evidence type="ECO:0000256" key="12">
    <source>
        <dbReference type="PIRSR" id="PIRSR601548-8"/>
    </source>
</evidence>
<feature type="binding site" evidence="12">
    <location>
        <position position="367"/>
    </location>
    <ligand>
        <name>Zn(2+)</name>
        <dbReference type="ChEBI" id="CHEBI:29105"/>
        <label>2</label>
        <note>catalytic</note>
    </ligand>
</feature>
<dbReference type="GO" id="GO:0006508">
    <property type="term" value="P:proteolysis"/>
    <property type="evidence" value="ECO:0007669"/>
    <property type="project" value="UniProtKB-KW"/>
</dbReference>
<keyword evidence="4 6" id="KW-0325">Glycoprotein</keyword>
<evidence type="ECO:0000256" key="5">
    <source>
        <dbReference type="PIRSR" id="PIRSR601548-1"/>
    </source>
</evidence>
<feature type="transmembrane region" description="Helical" evidence="15">
    <location>
        <begin position="640"/>
        <end position="664"/>
    </location>
</feature>
<dbReference type="GO" id="GO:0004180">
    <property type="term" value="F:carboxypeptidase activity"/>
    <property type="evidence" value="ECO:0007669"/>
    <property type="project" value="UniProtKB-KW"/>
</dbReference>
<feature type="glycosylation site" description="N-linked (GlcNAc...) asparagine" evidence="10">
    <location>
        <position position="292"/>
    </location>
</feature>
<keyword evidence="3 9" id="KW-1015">Disulfide bond</keyword>
<keyword evidence="14" id="KW-0482">Metalloprotease</keyword>
<dbReference type="EC" id="3.4.-.-" evidence="14"/>
<dbReference type="AlphaFoldDB" id="A0A8W8MKK0"/>
<feature type="signal peptide" evidence="16">
    <location>
        <begin position="1"/>
        <end position="16"/>
    </location>
</feature>
<evidence type="ECO:0000256" key="16">
    <source>
        <dbReference type="SAM" id="SignalP"/>
    </source>
</evidence>
<keyword evidence="2 16" id="KW-0732">Signal</keyword>
<keyword evidence="14" id="KW-0121">Carboxypeptidase</keyword>
<feature type="active site" description="Proton donor 1" evidence="5">
    <location>
        <position position="526"/>
    </location>
</feature>
<proteinExistence type="inferred from homology"/>
<organism evidence="17 18">
    <name type="scientific">Magallana gigas</name>
    <name type="common">Pacific oyster</name>
    <name type="synonym">Crassostrea gigas</name>
    <dbReference type="NCBI Taxonomy" id="29159"/>
    <lineage>
        <taxon>Eukaryota</taxon>
        <taxon>Metazoa</taxon>
        <taxon>Spiralia</taxon>
        <taxon>Lophotrochozoa</taxon>
        <taxon>Mollusca</taxon>
        <taxon>Bivalvia</taxon>
        <taxon>Autobranchia</taxon>
        <taxon>Pteriomorphia</taxon>
        <taxon>Ostreida</taxon>
        <taxon>Ostreoidea</taxon>
        <taxon>Ostreidae</taxon>
        <taxon>Magallana</taxon>
    </lineage>
</organism>
<dbReference type="PANTHER" id="PTHR10514">
    <property type="entry name" value="ANGIOTENSIN-CONVERTING ENZYME"/>
    <property type="match status" value="1"/>
</dbReference>
<dbReference type="Pfam" id="PF01401">
    <property type="entry name" value="Peptidase_M2"/>
    <property type="match status" value="2"/>
</dbReference>
<evidence type="ECO:0000256" key="6">
    <source>
        <dbReference type="PIRSR" id="PIRSR601548-10"/>
    </source>
</evidence>
<feature type="disulfide bond" evidence="9">
    <location>
        <begin position="133"/>
        <end position="139"/>
    </location>
</feature>
<dbReference type="GO" id="GO:0046872">
    <property type="term" value="F:metal ion binding"/>
    <property type="evidence" value="ECO:0007669"/>
    <property type="project" value="UniProtKB-KW"/>
</dbReference>
<keyword evidence="14" id="KW-0378">Hydrolase</keyword>
<evidence type="ECO:0000256" key="15">
    <source>
        <dbReference type="SAM" id="Phobius"/>
    </source>
</evidence>
<comment type="caution">
    <text evidence="13">Lacks conserved residue(s) required for the propagation of feature annotation.</text>
</comment>
<name>A0A8W8MKK0_MAGGI</name>
<feature type="active site" description="Proton donor 2" evidence="11">
    <location>
        <position position="526"/>
    </location>
</feature>
<keyword evidence="15" id="KW-1133">Transmembrane helix</keyword>
<comment type="cofactor">
    <cofactor evidence="14">
        <name>Zn(2+)</name>
        <dbReference type="ChEBI" id="CHEBI:29105"/>
    </cofactor>
    <text evidence="14">Binds 2 Zn(2+) ions per subunit.</text>
</comment>
<dbReference type="PROSITE" id="PS52011">
    <property type="entry name" value="PEPTIDASE_M2"/>
    <property type="match status" value="1"/>
</dbReference>
<protein>
    <recommendedName>
        <fullName evidence="14">Angiotensin-converting enzyme</fullName>
        <ecNumber evidence="14">3.4.-.-</ecNumber>
    </recommendedName>
</protein>
<evidence type="ECO:0000256" key="14">
    <source>
        <dbReference type="RuleBase" id="RU361144"/>
    </source>
</evidence>
<dbReference type="Gene3D" id="1.10.1370.30">
    <property type="match status" value="2"/>
</dbReference>
<keyword evidence="15" id="KW-0472">Membrane</keyword>
<dbReference type="GO" id="GO:0008241">
    <property type="term" value="F:peptidyl-dipeptidase activity"/>
    <property type="evidence" value="ECO:0007669"/>
    <property type="project" value="InterPro"/>
</dbReference>
<feature type="binding site" evidence="7">
    <location>
        <position position="205"/>
    </location>
    <ligand>
        <name>chloride</name>
        <dbReference type="ChEBI" id="CHEBI:17996"/>
        <label>1</label>
    </ligand>
</feature>
<evidence type="ECO:0000256" key="4">
    <source>
        <dbReference type="ARBA" id="ARBA00023180"/>
    </source>
</evidence>
<evidence type="ECO:0000256" key="11">
    <source>
        <dbReference type="PIRSR" id="PIRSR601548-6"/>
    </source>
</evidence>
<feature type="active site" description="Proton acceptor 2" evidence="11">
    <location>
        <position position="364"/>
    </location>
</feature>
<dbReference type="InterPro" id="IPR001548">
    <property type="entry name" value="Peptidase_M2"/>
</dbReference>
<sequence>MWGALILGVLFRGALTQISDENLGWNFVNEYNNKVGSLWNENVKKSWNYYTNLTDYNLEVMTNSTLQMAEFDKEAAKNASTFAHDGFGNATLKRLFKKIVNIGFAATNDSEQLKAISNLEADLTGIYSKGKVCLESKGCLQLEPGLTDIITNSRSYEELLAVWKGWRDASGKLMRTKYTDFVKAMNAAIKFSGFNDTGEYWRSWYETPTFEQDVRTLFEELEPLYVELHAYVRKRLKEKYGKDMFPETGHIPAHLFGNMWAQQWSNIYDLLVPFPGASSVDITAKMKEQNYNVTHMYRVAEDFFMSIGMEKMTDAFWQNSMLVKPTDRDVVCHASAWDFYDENDFRIKQCTSVTEDQLLTVHHEMGHIVYYQNYKHLPRLFRRGANPEDQLLTVHHEMGHIVYFQNYRHQPRLFRGGANPGFHEGMADIVSLSFQTPEHMKVIGLLDEVPQDSDSDINFLLKMALDKVAFLPFGYLIDQWRWSVFRGDTNSSNYNQHWWDLRCRFQGISSPVKRTEEDFDPGAKYHIPGNTPYIRYFVSFVVQFQWHEALCREAGNTRPLHRCDIYNNTNAGNKLREMLRMGSSKPWQDAMEAITGQRTMSAKPLVNYFDPLLKWLKEQNKEENTGWSASCPSSIPTPSALAAGSANLFISITCFVLCVFFAFFQIR</sequence>
<keyword evidence="15" id="KW-0812">Transmembrane</keyword>